<feature type="transmembrane region" description="Helical" evidence="1">
    <location>
        <begin position="116"/>
        <end position="137"/>
    </location>
</feature>
<evidence type="ECO:0000313" key="2">
    <source>
        <dbReference type="EMBL" id="MDO1536807.1"/>
    </source>
</evidence>
<organism evidence="2 3">
    <name type="scientific">Variovorax ginsengisoli</name>
    <dbReference type="NCBI Taxonomy" id="363844"/>
    <lineage>
        <taxon>Bacteria</taxon>
        <taxon>Pseudomonadati</taxon>
        <taxon>Pseudomonadota</taxon>
        <taxon>Betaproteobacteria</taxon>
        <taxon>Burkholderiales</taxon>
        <taxon>Comamonadaceae</taxon>
        <taxon>Variovorax</taxon>
    </lineage>
</organism>
<keyword evidence="1" id="KW-0812">Transmembrane</keyword>
<protein>
    <submittedName>
        <fullName evidence="2">Uncharacterized protein</fullName>
    </submittedName>
</protein>
<keyword evidence="3" id="KW-1185">Reference proteome</keyword>
<reference evidence="2" key="1">
    <citation type="submission" date="2023-06" db="EMBL/GenBank/DDBJ databases">
        <authorList>
            <person name="Jiang Y."/>
            <person name="Liu Q."/>
        </authorList>
    </citation>
    <scope>NUCLEOTIDE SEQUENCE</scope>
    <source>
        <strain evidence="2">CGMCC 1.12090</strain>
    </source>
</reference>
<name>A0ABT8SF75_9BURK</name>
<evidence type="ECO:0000313" key="3">
    <source>
        <dbReference type="Proteomes" id="UP001169027"/>
    </source>
</evidence>
<keyword evidence="1" id="KW-0472">Membrane</keyword>
<sequence length="224" mass="23483">MSPLAAASLWAGVVAIGLYHGLNPAMGWPLAVANGLERQRGAAVFATWLPLGAGHLLAMALVLLPFALLANLLPWGREIRIGVGLLVLVFGAWRLVRPGRHRWSRRLRPTQLTLWSFLMASAHGAGLMLLPILVGLCGVPADPALDPPSILALMRASAATAVAVSLVHSAAMIGSGLCVAWLVYRYLGLKALRSAWLDLDTLWSAGLMLSGAAAIATAWGGAGH</sequence>
<comment type="caution">
    <text evidence="2">The sequence shown here is derived from an EMBL/GenBank/DDBJ whole genome shotgun (WGS) entry which is preliminary data.</text>
</comment>
<feature type="transmembrane region" description="Helical" evidence="1">
    <location>
        <begin position="202"/>
        <end position="222"/>
    </location>
</feature>
<dbReference type="Proteomes" id="UP001169027">
    <property type="component" value="Unassembled WGS sequence"/>
</dbReference>
<feature type="transmembrane region" description="Helical" evidence="1">
    <location>
        <begin position="49"/>
        <end position="72"/>
    </location>
</feature>
<evidence type="ECO:0000256" key="1">
    <source>
        <dbReference type="SAM" id="Phobius"/>
    </source>
</evidence>
<accession>A0ABT8SF75</accession>
<feature type="transmembrane region" description="Helical" evidence="1">
    <location>
        <begin position="158"/>
        <end position="182"/>
    </location>
</feature>
<gene>
    <name evidence="2" type="ORF">Q2T77_31515</name>
</gene>
<feature type="transmembrane region" description="Helical" evidence="1">
    <location>
        <begin position="79"/>
        <end position="96"/>
    </location>
</feature>
<keyword evidence="1" id="KW-1133">Transmembrane helix</keyword>
<dbReference type="RefSeq" id="WP_301815019.1">
    <property type="nucleotide sequence ID" value="NZ_JAUJZH010000032.1"/>
</dbReference>
<dbReference type="EMBL" id="JAUKVY010000032">
    <property type="protein sequence ID" value="MDO1536807.1"/>
    <property type="molecule type" value="Genomic_DNA"/>
</dbReference>
<proteinExistence type="predicted"/>